<gene>
    <name evidence="9" type="primary">LOC102543157</name>
</gene>
<dbReference type="RefSeq" id="XP_072796207.1">
    <property type="nucleotide sequence ID" value="XM_072940106.1"/>
</dbReference>
<evidence type="ECO:0000256" key="1">
    <source>
        <dbReference type="ARBA" id="ARBA00009339"/>
    </source>
</evidence>
<proteinExistence type="inferred from homology"/>
<evidence type="ECO:0000256" key="6">
    <source>
        <dbReference type="ARBA" id="ARBA00046244"/>
    </source>
</evidence>
<evidence type="ECO:0000256" key="7">
    <source>
        <dbReference type="ARBA" id="ARBA00046440"/>
    </source>
</evidence>
<evidence type="ECO:0000313" key="9">
    <source>
        <dbReference type="RefSeq" id="XP_072796207.1"/>
    </source>
</evidence>
<sequence length="69" mass="8372">MVALQYILIFRKLGLPLATSSHKTFRIKRLLAKKQMQNHPIPQWIRMKIGNKIRYSSKRRRWRRTKLGL</sequence>
<dbReference type="PANTHER" id="PTHR19970">
    <property type="entry name" value="RIBOSOMAL PROTEIN L39E"/>
    <property type="match status" value="1"/>
</dbReference>
<dbReference type="InterPro" id="IPR023626">
    <property type="entry name" value="Ribosomal_eL39_dom_sf"/>
</dbReference>
<keyword evidence="2" id="KW-0689">Ribosomal protein</keyword>
<accession>A0ABM5BII2</accession>
<evidence type="ECO:0000256" key="2">
    <source>
        <dbReference type="ARBA" id="ARBA00022980"/>
    </source>
</evidence>
<keyword evidence="8" id="KW-1185">Reference proteome</keyword>
<evidence type="ECO:0000256" key="5">
    <source>
        <dbReference type="ARBA" id="ARBA00035339"/>
    </source>
</evidence>
<comment type="subunit">
    <text evidence="7">Component of the large ribosomal subunit. Interacts with IMPACT.</text>
</comment>
<dbReference type="PANTHER" id="PTHR19970:SF0">
    <property type="entry name" value="LARGE RIBOSOMAL SUBUNIT PROTEIN EL39"/>
    <property type="match status" value="1"/>
</dbReference>
<dbReference type="InterPro" id="IPR000077">
    <property type="entry name" value="Ribosomal_eL39"/>
</dbReference>
<keyword evidence="3" id="KW-0687">Ribonucleoprotein</keyword>
<dbReference type="Proteomes" id="UP001652581">
    <property type="component" value="Chromosome 16"/>
</dbReference>
<dbReference type="Pfam" id="PF00832">
    <property type="entry name" value="Ribosomal_L39"/>
    <property type="match status" value="1"/>
</dbReference>
<evidence type="ECO:0000256" key="3">
    <source>
        <dbReference type="ARBA" id="ARBA00023274"/>
    </source>
</evidence>
<comment type="similarity">
    <text evidence="1">Belongs to the eukaryotic ribosomal protein eL39 family.</text>
</comment>
<comment type="function">
    <text evidence="6">RNA-binding component of the large ribosomal subunit. The ribosome is a large ribonucleoprotein complex responsible for the synthesis of proteins in the cell.</text>
</comment>
<dbReference type="SUPFAM" id="SSF48662">
    <property type="entry name" value="Ribosomal protein L39e"/>
    <property type="match status" value="1"/>
</dbReference>
<organism evidence="8 9">
    <name type="scientific">Vicugna pacos</name>
    <name type="common">Alpaca</name>
    <name type="synonym">Lama pacos</name>
    <dbReference type="NCBI Taxonomy" id="30538"/>
    <lineage>
        <taxon>Eukaryota</taxon>
        <taxon>Metazoa</taxon>
        <taxon>Chordata</taxon>
        <taxon>Craniata</taxon>
        <taxon>Vertebrata</taxon>
        <taxon>Euteleostomi</taxon>
        <taxon>Mammalia</taxon>
        <taxon>Eutheria</taxon>
        <taxon>Laurasiatheria</taxon>
        <taxon>Artiodactyla</taxon>
        <taxon>Tylopoda</taxon>
        <taxon>Camelidae</taxon>
        <taxon>Vicugna</taxon>
    </lineage>
</organism>
<name>A0ABM5BII2_VICPA</name>
<evidence type="ECO:0000313" key="8">
    <source>
        <dbReference type="Proteomes" id="UP001652581"/>
    </source>
</evidence>
<dbReference type="Gene3D" id="1.10.1620.10">
    <property type="entry name" value="Ribosomal protein L39e"/>
    <property type="match status" value="1"/>
</dbReference>
<reference evidence="9" key="1">
    <citation type="submission" date="2025-08" db="UniProtKB">
        <authorList>
            <consortium name="RefSeq"/>
        </authorList>
    </citation>
    <scope>IDENTIFICATION</scope>
</reference>
<evidence type="ECO:0000256" key="4">
    <source>
        <dbReference type="ARBA" id="ARBA00035234"/>
    </source>
</evidence>
<protein>
    <recommendedName>
        <fullName evidence="4">Large ribosomal subunit protein eL39</fullName>
    </recommendedName>
    <alternativeName>
        <fullName evidence="5">60S ribosomal protein L39</fullName>
    </alternativeName>
</protein>
<dbReference type="GeneID" id="102543157"/>